<evidence type="ECO:0000313" key="2">
    <source>
        <dbReference type="Proteomes" id="UP000622317"/>
    </source>
</evidence>
<gene>
    <name evidence="1" type="ORF">IEN85_16995</name>
</gene>
<protein>
    <submittedName>
        <fullName evidence="1">Class I SAM-dependent methyltransferase</fullName>
    </submittedName>
</protein>
<reference evidence="1" key="1">
    <citation type="submission" date="2020-09" db="EMBL/GenBank/DDBJ databases">
        <title>Pelagicoccus enzymogenes sp. nov. with an EPS production, isolated from marine sediment.</title>
        <authorList>
            <person name="Feng X."/>
        </authorList>
    </citation>
    <scope>NUCLEOTIDE SEQUENCE</scope>
    <source>
        <strain evidence="1">NFK12</strain>
    </source>
</reference>
<accession>A0A927IJ60</accession>
<dbReference type="Gene3D" id="3.40.50.150">
    <property type="entry name" value="Vaccinia Virus protein VP39"/>
    <property type="match status" value="1"/>
</dbReference>
<dbReference type="InterPro" id="IPR029063">
    <property type="entry name" value="SAM-dependent_MTases_sf"/>
</dbReference>
<dbReference type="Proteomes" id="UP000622317">
    <property type="component" value="Unassembled WGS sequence"/>
</dbReference>
<proteinExistence type="predicted"/>
<comment type="caution">
    <text evidence="1">The sequence shown here is derived from an EMBL/GenBank/DDBJ whole genome shotgun (WGS) entry which is preliminary data.</text>
</comment>
<dbReference type="GO" id="GO:0008168">
    <property type="term" value="F:methyltransferase activity"/>
    <property type="evidence" value="ECO:0007669"/>
    <property type="project" value="UniProtKB-KW"/>
</dbReference>
<dbReference type="Pfam" id="PF13578">
    <property type="entry name" value="Methyltransf_24"/>
    <property type="match status" value="1"/>
</dbReference>
<keyword evidence="1" id="KW-0808">Transferase</keyword>
<dbReference type="RefSeq" id="WP_191618300.1">
    <property type="nucleotide sequence ID" value="NZ_JACYFG010000040.1"/>
</dbReference>
<dbReference type="AlphaFoldDB" id="A0A927IJ60"/>
<keyword evidence="2" id="KW-1185">Reference proteome</keyword>
<organism evidence="1 2">
    <name type="scientific">Pelagicoccus enzymogenes</name>
    <dbReference type="NCBI Taxonomy" id="2773457"/>
    <lineage>
        <taxon>Bacteria</taxon>
        <taxon>Pseudomonadati</taxon>
        <taxon>Verrucomicrobiota</taxon>
        <taxon>Opitutia</taxon>
        <taxon>Puniceicoccales</taxon>
        <taxon>Pelagicoccaceae</taxon>
        <taxon>Pelagicoccus</taxon>
    </lineage>
</organism>
<keyword evidence="1" id="KW-0489">Methyltransferase</keyword>
<dbReference type="EMBL" id="JACYFG010000040">
    <property type="protein sequence ID" value="MBD5781200.1"/>
    <property type="molecule type" value="Genomic_DNA"/>
</dbReference>
<sequence length="275" mass="30783">MANNIITFSALIRGIIYNNATAIKSFFHRPTRQSYLESVRTYQDIYLREPHLRRVSAAELIDESEAIELTRCIRNEWQTTLVELAVIVGFVKKRAPKSVFEIGTFDGRTTLAMHLNSPDSQIHTIDLPGGTENSPGGNEPGYLFHDRQLDGKIKQLYGNTLTFDFSPWWGTQDFVFVDAGHSYENALADSKTALYLIEGREGAILWHDYAVMPGVTKAVEEVMGHVESPVEFLWIEGTSLALLICNSGSPLRLDSEYSRTSLPEEALPAAVEKTV</sequence>
<name>A0A927IJ60_9BACT</name>
<dbReference type="SUPFAM" id="SSF53335">
    <property type="entry name" value="S-adenosyl-L-methionine-dependent methyltransferases"/>
    <property type="match status" value="1"/>
</dbReference>
<dbReference type="GO" id="GO:0032259">
    <property type="term" value="P:methylation"/>
    <property type="evidence" value="ECO:0007669"/>
    <property type="project" value="UniProtKB-KW"/>
</dbReference>
<evidence type="ECO:0000313" key="1">
    <source>
        <dbReference type="EMBL" id="MBD5781200.1"/>
    </source>
</evidence>